<keyword evidence="2" id="KW-0808">Transferase</keyword>
<keyword evidence="3" id="KW-1185">Reference proteome</keyword>
<evidence type="ECO:0000313" key="2">
    <source>
        <dbReference type="EMBL" id="MDF1612849.1"/>
    </source>
</evidence>
<dbReference type="Pfam" id="PF08241">
    <property type="entry name" value="Methyltransf_11"/>
    <property type="match status" value="1"/>
</dbReference>
<dbReference type="PANTHER" id="PTHR43591">
    <property type="entry name" value="METHYLTRANSFERASE"/>
    <property type="match status" value="1"/>
</dbReference>
<keyword evidence="2" id="KW-0489">Methyltransferase</keyword>
<dbReference type="InterPro" id="IPR029063">
    <property type="entry name" value="SAM-dependent_MTases_sf"/>
</dbReference>
<dbReference type="SUPFAM" id="SSF53335">
    <property type="entry name" value="S-adenosyl-L-methionine-dependent methyltransferases"/>
    <property type="match status" value="1"/>
</dbReference>
<protein>
    <submittedName>
        <fullName evidence="2">Class I SAM-dependent methyltransferase</fullName>
    </submittedName>
</protein>
<dbReference type="RefSeq" id="WP_321536620.1">
    <property type="nucleotide sequence ID" value="NZ_JARGDL010000019.1"/>
</dbReference>
<organism evidence="2 3">
    <name type="scientific">Stygiobacter electus</name>
    <dbReference type="NCBI Taxonomy" id="3032292"/>
    <lineage>
        <taxon>Bacteria</taxon>
        <taxon>Pseudomonadati</taxon>
        <taxon>Ignavibacteriota</taxon>
        <taxon>Ignavibacteria</taxon>
        <taxon>Ignavibacteriales</taxon>
        <taxon>Melioribacteraceae</taxon>
        <taxon>Stygiobacter</taxon>
    </lineage>
</organism>
<gene>
    <name evidence="2" type="ORF">P0M35_11860</name>
</gene>
<evidence type="ECO:0000313" key="3">
    <source>
        <dbReference type="Proteomes" id="UP001221302"/>
    </source>
</evidence>
<dbReference type="CDD" id="cd02440">
    <property type="entry name" value="AdoMet_MTases"/>
    <property type="match status" value="1"/>
</dbReference>
<feature type="domain" description="Methyltransferase type 11" evidence="1">
    <location>
        <begin position="44"/>
        <end position="137"/>
    </location>
</feature>
<dbReference type="GO" id="GO:0032259">
    <property type="term" value="P:methylation"/>
    <property type="evidence" value="ECO:0007669"/>
    <property type="project" value="UniProtKB-KW"/>
</dbReference>
<evidence type="ECO:0000259" key="1">
    <source>
        <dbReference type="Pfam" id="PF08241"/>
    </source>
</evidence>
<sequence>MSKINYFDKVANQWDDMRKGFFPNQVREKAVELSKIKKGDVAADIGAGTGFISEILLEKGAHVIAVDQSVEMLFQLKKKFCCNSALTIKKGNDTNLPIDDNSVDFVFANMYLHHVENPQIAISEMVRILKPDGKLIITDLDEHKFDFLITEQNDRWMGFKREDISNWFDKAGLSNVKIECINENCCSTSQDGKDNAEISIFIAEGIKK</sequence>
<dbReference type="EMBL" id="JARGDL010000019">
    <property type="protein sequence ID" value="MDF1612849.1"/>
    <property type="molecule type" value="Genomic_DNA"/>
</dbReference>
<dbReference type="Proteomes" id="UP001221302">
    <property type="component" value="Unassembled WGS sequence"/>
</dbReference>
<name>A0AAE3P2F4_9BACT</name>
<proteinExistence type="predicted"/>
<comment type="caution">
    <text evidence="2">The sequence shown here is derived from an EMBL/GenBank/DDBJ whole genome shotgun (WGS) entry which is preliminary data.</text>
</comment>
<dbReference type="Gene3D" id="3.40.50.150">
    <property type="entry name" value="Vaccinia Virus protein VP39"/>
    <property type="match status" value="1"/>
</dbReference>
<dbReference type="InterPro" id="IPR013216">
    <property type="entry name" value="Methyltransf_11"/>
</dbReference>
<dbReference type="GO" id="GO:0008757">
    <property type="term" value="F:S-adenosylmethionine-dependent methyltransferase activity"/>
    <property type="evidence" value="ECO:0007669"/>
    <property type="project" value="InterPro"/>
</dbReference>
<dbReference type="AlphaFoldDB" id="A0AAE3P2F4"/>
<dbReference type="PANTHER" id="PTHR43591:SF110">
    <property type="entry name" value="RHODANESE DOMAIN-CONTAINING PROTEIN"/>
    <property type="match status" value="1"/>
</dbReference>
<accession>A0AAE3P2F4</accession>
<reference evidence="2" key="1">
    <citation type="submission" date="2023-03" db="EMBL/GenBank/DDBJ databases">
        <title>Stygiobacter electus gen. nov., sp. nov., facultatively anaerobic thermotolerant bacterium of the class Ignavibacteria from a well of Yessentuki mineral water deposit.</title>
        <authorList>
            <person name="Podosokorskaya O.A."/>
            <person name="Elcheninov A.G."/>
            <person name="Petrova N.F."/>
            <person name="Zavarzina D.G."/>
            <person name="Kublanov I.V."/>
            <person name="Merkel A.Y."/>
        </authorList>
    </citation>
    <scope>NUCLEOTIDE SEQUENCE</scope>
    <source>
        <strain evidence="2">09-Me</strain>
    </source>
</reference>